<dbReference type="Proteomes" id="UP000249169">
    <property type="component" value="Unassembled WGS sequence"/>
</dbReference>
<organism evidence="1 2">
    <name type="scientific">Lujinxingia litoralis</name>
    <dbReference type="NCBI Taxonomy" id="2211119"/>
    <lineage>
        <taxon>Bacteria</taxon>
        <taxon>Deltaproteobacteria</taxon>
        <taxon>Bradymonadales</taxon>
        <taxon>Lujinxingiaceae</taxon>
        <taxon>Lujinxingia</taxon>
    </lineage>
</organism>
<comment type="caution">
    <text evidence="1">The sequence shown here is derived from an EMBL/GenBank/DDBJ whole genome shotgun (WGS) entry which is preliminary data.</text>
</comment>
<evidence type="ECO:0000313" key="2">
    <source>
        <dbReference type="Proteomes" id="UP000249169"/>
    </source>
</evidence>
<dbReference type="EMBL" id="QHKO01000002">
    <property type="protein sequence ID" value="RAL23925.1"/>
    <property type="molecule type" value="Genomic_DNA"/>
</dbReference>
<gene>
    <name evidence="1" type="ORF">DL240_07190</name>
</gene>
<keyword evidence="2" id="KW-1185">Reference proteome</keyword>
<proteinExistence type="predicted"/>
<protein>
    <submittedName>
        <fullName evidence="1">Uncharacterized protein</fullName>
    </submittedName>
</protein>
<sequence>MRRGAPVMRRVIDDRLLELADWEHDLPLHPGQLLATRALRCPDHALWLTTRPIRIDASLIDDLLSALWRAFARTPHPGWRPFMRDQGAHILLSYLDASPAPDAPHTPIVAADWAALEQAFHRLEASLFNRHLPADALAPLGHRRLARIIDQAPGPLLMIQPHLGAGERSPWLRARRCHPDHLDPDALDALLDAGLAPHDQGALIVEARDDLGYRRNITADDLRALTAACLTLCARAPFLTTTGPEAFTPHRRHAA</sequence>
<dbReference type="AlphaFoldDB" id="A0A328C7K4"/>
<reference evidence="1 2" key="1">
    <citation type="submission" date="2018-05" db="EMBL/GenBank/DDBJ databases">
        <title>Lujinxingia marina gen. nov. sp. nov., a new facultative anaerobic member of the class Deltaproteobacteria, and proposal of Lujinxingaceae fam. nov.</title>
        <authorList>
            <person name="Li C.-M."/>
        </authorList>
    </citation>
    <scope>NUCLEOTIDE SEQUENCE [LARGE SCALE GENOMIC DNA]</scope>
    <source>
        <strain evidence="1 2">B210</strain>
    </source>
</reference>
<accession>A0A328C7K4</accession>
<evidence type="ECO:0000313" key="1">
    <source>
        <dbReference type="EMBL" id="RAL23925.1"/>
    </source>
</evidence>
<name>A0A328C7K4_9DELT</name>